<evidence type="ECO:0000313" key="2">
    <source>
        <dbReference type="EMBL" id="NIJ54548.1"/>
    </source>
</evidence>
<gene>
    <name evidence="2" type="ORF">FHS68_003730</name>
</gene>
<dbReference type="CDD" id="cd06588">
    <property type="entry name" value="PhnB_like"/>
    <property type="match status" value="1"/>
</dbReference>
<keyword evidence="3" id="KW-1185">Reference proteome</keyword>
<reference evidence="2 3" key="1">
    <citation type="submission" date="2020-03" db="EMBL/GenBank/DDBJ databases">
        <title>Genomic Encyclopedia of Type Strains, Phase IV (KMG-IV): sequencing the most valuable type-strain genomes for metagenomic binning, comparative biology and taxonomic classification.</title>
        <authorList>
            <person name="Goeker M."/>
        </authorList>
    </citation>
    <scope>NUCLEOTIDE SEQUENCE [LARGE SCALE GENOMIC DNA]</scope>
    <source>
        <strain evidence="2 3">DSM 102865</strain>
    </source>
</reference>
<dbReference type="RefSeq" id="WP_208408344.1">
    <property type="nucleotide sequence ID" value="NZ_JAASQJ010000003.1"/>
</dbReference>
<dbReference type="InterPro" id="IPR009725">
    <property type="entry name" value="3_dmu_93_MTrfase"/>
</dbReference>
<dbReference type="PANTHER" id="PTHR33990">
    <property type="entry name" value="PROTEIN YJDN-RELATED"/>
    <property type="match status" value="1"/>
</dbReference>
<protein>
    <submittedName>
        <fullName evidence="2">3-demethylubiquinone-9 3-methyltransferase (Glyoxalase superfamily)</fullName>
    </submittedName>
</protein>
<dbReference type="InterPro" id="IPR029068">
    <property type="entry name" value="Glyas_Bleomycin-R_OHBP_Dase"/>
</dbReference>
<feature type="domain" description="PhnB-like" evidence="1">
    <location>
        <begin position="9"/>
        <end position="121"/>
    </location>
</feature>
<proteinExistence type="predicted"/>
<accession>A0ABX0UNH6</accession>
<dbReference type="Pfam" id="PF06983">
    <property type="entry name" value="3-dmu-9_3-mt"/>
    <property type="match status" value="1"/>
</dbReference>
<dbReference type="PIRSF" id="PIRSF021700">
    <property type="entry name" value="3_dmu_93_MTrfase"/>
    <property type="match status" value="1"/>
</dbReference>
<organism evidence="2 3">
    <name type="scientific">Dyadobacter arcticus</name>
    <dbReference type="NCBI Taxonomy" id="1078754"/>
    <lineage>
        <taxon>Bacteria</taxon>
        <taxon>Pseudomonadati</taxon>
        <taxon>Bacteroidota</taxon>
        <taxon>Cytophagia</taxon>
        <taxon>Cytophagales</taxon>
        <taxon>Spirosomataceae</taxon>
        <taxon>Dyadobacter</taxon>
    </lineage>
</organism>
<name>A0ABX0UNH6_9BACT</name>
<dbReference type="Gene3D" id="3.10.180.10">
    <property type="entry name" value="2,3-Dihydroxybiphenyl 1,2-Dioxygenase, domain 1"/>
    <property type="match status" value="1"/>
</dbReference>
<dbReference type="InterPro" id="IPR028973">
    <property type="entry name" value="PhnB-like"/>
</dbReference>
<dbReference type="Proteomes" id="UP001179181">
    <property type="component" value="Unassembled WGS sequence"/>
</dbReference>
<sequence>MATQTIIPKILPSLVFDNQAEEAVNFYVSVFKNSGIINIIRSAEGQFVPKGQVSLIAFYLDGQEFRVANGGPTFKFSEGLSIYMNCETQEEIDEVWEKLLEGGQPQECGWLKDKFGVYWQIAPSILWEMMKDPDTKKTQRVLNAIYQMQKLDIAEIQRAYNGESPEP</sequence>
<comment type="caution">
    <text evidence="2">The sequence shown here is derived from an EMBL/GenBank/DDBJ whole genome shotgun (WGS) entry which is preliminary data.</text>
</comment>
<evidence type="ECO:0000313" key="3">
    <source>
        <dbReference type="Proteomes" id="UP001179181"/>
    </source>
</evidence>
<evidence type="ECO:0000259" key="1">
    <source>
        <dbReference type="Pfam" id="PF06983"/>
    </source>
</evidence>
<dbReference type="SUPFAM" id="SSF54593">
    <property type="entry name" value="Glyoxalase/Bleomycin resistance protein/Dihydroxybiphenyl dioxygenase"/>
    <property type="match status" value="1"/>
</dbReference>
<dbReference type="EMBL" id="JAASQJ010000003">
    <property type="protein sequence ID" value="NIJ54548.1"/>
    <property type="molecule type" value="Genomic_DNA"/>
</dbReference>